<evidence type="ECO:0000256" key="2">
    <source>
        <dbReference type="SAM" id="SignalP"/>
    </source>
</evidence>
<dbReference type="Gene3D" id="2.120.10.30">
    <property type="entry name" value="TolB, C-terminal domain"/>
    <property type="match status" value="5"/>
</dbReference>
<keyword evidence="2" id="KW-0732">Signal</keyword>
<protein>
    <submittedName>
        <fullName evidence="3">Cell wall-binding repeat-containing protein</fullName>
    </submittedName>
</protein>
<dbReference type="Gene3D" id="3.40.50.12090">
    <property type="match status" value="2"/>
</dbReference>
<dbReference type="PANTHER" id="PTHR30032">
    <property type="entry name" value="N-ACETYLMURAMOYL-L-ALANINE AMIDASE-RELATED"/>
    <property type="match status" value="1"/>
</dbReference>
<dbReference type="InterPro" id="IPR051922">
    <property type="entry name" value="Bact_Sporulation_Assoc"/>
</dbReference>
<reference evidence="4" key="1">
    <citation type="journal article" date="2019" name="Int. J. Syst. Evol. Microbiol.">
        <title>The Global Catalogue of Microorganisms (GCM) 10K type strain sequencing project: providing services to taxonomists for standard genome sequencing and annotation.</title>
        <authorList>
            <consortium name="The Broad Institute Genomics Platform"/>
            <consortium name="The Broad Institute Genome Sequencing Center for Infectious Disease"/>
            <person name="Wu L."/>
            <person name="Ma J."/>
        </authorList>
    </citation>
    <scope>NUCLEOTIDE SEQUENCE [LARGE SCALE GENOMIC DNA]</scope>
    <source>
        <strain evidence="4">CGMCC 1.10363</strain>
    </source>
</reference>
<dbReference type="Gene3D" id="2.60.40.2700">
    <property type="match status" value="1"/>
</dbReference>
<feature type="chain" id="PRO_5046556332" evidence="2">
    <location>
        <begin position="39"/>
        <end position="1113"/>
    </location>
</feature>
<accession>A0ABV8Q6W5</accession>
<sequence>MPSHTARRGLSLRRALTVVSTCAAVLAATLTVSVPADAATASPATPTATAASGGSATATSAPTVSRLQGADRYATAVQVAKATYPKGAAVAFVASGANFPDALAAGPAAAKLGAPMLLTSPTSLPSSVAAELTALHPSTVYLVGGPAALGQGVASAVRTAAAHATVTRLDGADRYATARAVVSATFPTASKAFIATGAGFADALSAAAAAGSADEPVVLVNGTAPTLDAATTAQLRKLGVKDVTIAGGPAAVSTGIQSQLGRFLGGASHVTRYGGADRYATSALIGEASFAKATTAYFASGAEFPDALAASAAAGAQHAPLFTVESGCVPNQTGAIVKSLGVSKVTLVGGPQALSARVAALTPCQAPFRIAPTPTISGRAEVGQPLTVNPGSWSPAPSHLAFQWLKSSGGSESFGKIPGATAASYTVPNGDAGDRFKVTVTASRSGYLTTGRTSTATAAASPGPELSIVAGVGDQVIPGPALKSPLSPQSVAVDAAGDLYIADYGDQVEKVTPDGDLSIFAGTGRIGTPIAGPATKSPLESVSGVAVDGGGNVYLADQGFVEMVTPAGWLSVVAGNGGFADGPTTGPALKSTIAVDAIAVDGSGALYLADQDGYVEKVAGGMLSIIAGTGTSRAPSPGPATKSSIGTDSGIAVDSVGNIYLADSDNDLIEKITAGSDILSIVAGGGHVAPTDGPATDASLSPSSIAVDGAGDLYIGDDNGYVEEVTPSGTLSVIAGNGGELMTAAGPALATSIAAAGVAVDSAGDVFVADQNGFIDRVTGGVLSIVAGLSVAPIPGPATSSPVGTDGVAVDAAGNLYVADAMNGFVEKIDTTGTLSIVAGSGSADVTTQRPTAGPATASLIVPVGVAVDASGDLYIADANGYVEKVDPSGTLSIIAGDGESGVAPVPGTALDSPLTPAAIAVDRSGNVYLADAVGYAEKVTPSGVLSIVAGNGSALGGGFGGLGGSDVPTPGPATKSALGITTGIAVDASGDLYLADVENSLVEKVTPAGVLSIVAGGGSVPRTSGPATAAQIEVDSVAVDSAGNLYIADGNGYIDKVSRSGSLSVIAGNGSQNPPTPGVALSSGVGAQALAVGSSGAVYASDWSGYLIKVVQ</sequence>
<dbReference type="InterPro" id="IPR011042">
    <property type="entry name" value="6-blade_b-propeller_TolB-like"/>
</dbReference>
<dbReference type="InterPro" id="IPR007253">
    <property type="entry name" value="Cell_wall-bd_2"/>
</dbReference>
<dbReference type="SUPFAM" id="SSF63829">
    <property type="entry name" value="Calcium-dependent phosphotriesterase"/>
    <property type="match status" value="1"/>
</dbReference>
<dbReference type="Gene3D" id="2.40.10.500">
    <property type="match status" value="1"/>
</dbReference>
<organism evidence="3 4">
    <name type="scientific">Gryllotalpicola reticulitermitis</name>
    <dbReference type="NCBI Taxonomy" id="1184153"/>
    <lineage>
        <taxon>Bacteria</taxon>
        <taxon>Bacillati</taxon>
        <taxon>Actinomycetota</taxon>
        <taxon>Actinomycetes</taxon>
        <taxon>Micrococcales</taxon>
        <taxon>Microbacteriaceae</taxon>
        <taxon>Gryllotalpicola</taxon>
    </lineage>
</organism>
<dbReference type="EMBL" id="JBHSCN010000005">
    <property type="protein sequence ID" value="MFC4244081.1"/>
    <property type="molecule type" value="Genomic_DNA"/>
</dbReference>
<keyword evidence="4" id="KW-1185">Reference proteome</keyword>
<evidence type="ECO:0000256" key="1">
    <source>
        <dbReference type="SAM" id="MobiDB-lite"/>
    </source>
</evidence>
<evidence type="ECO:0000313" key="4">
    <source>
        <dbReference type="Proteomes" id="UP001595900"/>
    </source>
</evidence>
<dbReference type="PANTHER" id="PTHR30032:SF8">
    <property type="entry name" value="GERMINATION-SPECIFIC N-ACETYLMURAMOYL-L-ALANINE AMIDASE"/>
    <property type="match status" value="1"/>
</dbReference>
<feature type="signal peptide" evidence="2">
    <location>
        <begin position="1"/>
        <end position="38"/>
    </location>
</feature>
<dbReference type="SUPFAM" id="SSF63825">
    <property type="entry name" value="YWTD domain"/>
    <property type="match status" value="1"/>
</dbReference>
<proteinExistence type="predicted"/>
<dbReference type="SUPFAM" id="SSF50956">
    <property type="entry name" value="Thermostable phytase (3-phytase)"/>
    <property type="match status" value="1"/>
</dbReference>
<comment type="caution">
    <text evidence="3">The sequence shown here is derived from an EMBL/GenBank/DDBJ whole genome shotgun (WGS) entry which is preliminary data.</text>
</comment>
<dbReference type="Proteomes" id="UP001595900">
    <property type="component" value="Unassembled WGS sequence"/>
</dbReference>
<dbReference type="Pfam" id="PF04122">
    <property type="entry name" value="CW_binding_2"/>
    <property type="match status" value="3"/>
</dbReference>
<gene>
    <name evidence="3" type="ORF">ACFOYW_11915</name>
</gene>
<evidence type="ECO:0000313" key="3">
    <source>
        <dbReference type="EMBL" id="MFC4244081.1"/>
    </source>
</evidence>
<name>A0ABV8Q6W5_9MICO</name>
<feature type="region of interest" description="Disordered" evidence="1">
    <location>
        <begin position="41"/>
        <end position="61"/>
    </location>
</feature>
<dbReference type="RefSeq" id="WP_390229148.1">
    <property type="nucleotide sequence ID" value="NZ_JBHSCN010000005.1"/>
</dbReference>